<keyword evidence="3" id="KW-0963">Cytoplasm</keyword>
<dbReference type="Proteomes" id="UP001193384">
    <property type="component" value="Unassembled WGS sequence"/>
</dbReference>
<evidence type="ECO:0000256" key="4">
    <source>
        <dbReference type="ARBA" id="ARBA00022598"/>
    </source>
</evidence>
<dbReference type="RefSeq" id="WP_014335587.1">
    <property type="nucleotide sequence ID" value="NZ_CP016817.1"/>
</dbReference>
<evidence type="ECO:0000256" key="3">
    <source>
        <dbReference type="ARBA" id="ARBA00022490"/>
    </source>
</evidence>
<keyword evidence="7" id="KW-0648">Protein biosynthesis</keyword>
<dbReference type="AlphaFoldDB" id="A0ABD6IHI6"/>
<comment type="caution">
    <text evidence="10">The sequence shown here is derived from an EMBL/GenBank/DDBJ whole genome shotgun (WGS) entry which is preliminary data.</text>
</comment>
<evidence type="ECO:0000256" key="5">
    <source>
        <dbReference type="ARBA" id="ARBA00022741"/>
    </source>
</evidence>
<protein>
    <recommendedName>
        <fullName evidence="2">glycine--tRNA ligase</fullName>
        <ecNumber evidence="2">6.1.1.14</ecNumber>
    </recommendedName>
</protein>
<evidence type="ECO:0000313" key="10">
    <source>
        <dbReference type="EMBL" id="MXR43697.1"/>
    </source>
</evidence>
<dbReference type="NCBIfam" id="NF003211">
    <property type="entry name" value="PRK04173.1"/>
    <property type="match status" value="1"/>
</dbReference>
<evidence type="ECO:0000256" key="2">
    <source>
        <dbReference type="ARBA" id="ARBA00012829"/>
    </source>
</evidence>
<keyword evidence="4 10" id="KW-0436">Ligase</keyword>
<dbReference type="PROSITE" id="PS50862">
    <property type="entry name" value="AA_TRNA_LIGASE_II"/>
    <property type="match status" value="1"/>
</dbReference>
<dbReference type="InterPro" id="IPR027031">
    <property type="entry name" value="Gly-tRNA_synthase/POLG2"/>
</dbReference>
<dbReference type="NCBIfam" id="TIGR00389">
    <property type="entry name" value="glyS_dimeric"/>
    <property type="match status" value="1"/>
</dbReference>
<organism evidence="10 11">
    <name type="scientific">Mesomycoplasma hyorhinis</name>
    <name type="common">Mycoplasma hyorhinis</name>
    <dbReference type="NCBI Taxonomy" id="2100"/>
    <lineage>
        <taxon>Bacteria</taxon>
        <taxon>Bacillati</taxon>
        <taxon>Mycoplasmatota</taxon>
        <taxon>Mycoplasmoidales</taxon>
        <taxon>Metamycoplasmataceae</taxon>
        <taxon>Mesomycoplasma</taxon>
    </lineage>
</organism>
<dbReference type="InterPro" id="IPR045864">
    <property type="entry name" value="aa-tRNA-synth_II/BPL/LPL"/>
</dbReference>
<keyword evidence="5" id="KW-0547">Nucleotide-binding</keyword>
<dbReference type="Gene3D" id="3.30.930.10">
    <property type="entry name" value="Bira Bifunctional Protein, Domain 2"/>
    <property type="match status" value="1"/>
</dbReference>
<dbReference type="InterPro" id="IPR036621">
    <property type="entry name" value="Anticodon-bd_dom_sf"/>
</dbReference>
<dbReference type="InterPro" id="IPR006195">
    <property type="entry name" value="aa-tRNA-synth_II"/>
</dbReference>
<accession>A0ABD6IHI6</accession>
<dbReference type="PANTHER" id="PTHR10745:SF8">
    <property type="entry name" value="DNA POLYMERASE SUBUNIT GAMMA-2, MITOCHONDRIAL"/>
    <property type="match status" value="1"/>
</dbReference>
<keyword evidence="6" id="KW-0067">ATP-binding</keyword>
<dbReference type="PANTHER" id="PTHR10745">
    <property type="entry name" value="GLYCYL-TRNA SYNTHETASE/DNA POLYMERASE SUBUNIT GAMMA-2"/>
    <property type="match status" value="1"/>
</dbReference>
<evidence type="ECO:0000256" key="8">
    <source>
        <dbReference type="ARBA" id="ARBA00023146"/>
    </source>
</evidence>
<feature type="domain" description="Aminoacyl-transfer RNA synthetases class-II family profile" evidence="9">
    <location>
        <begin position="106"/>
        <end position="361"/>
    </location>
</feature>
<dbReference type="EC" id="6.1.1.14" evidence="2"/>
<reference evidence="10 11" key="1">
    <citation type="submission" date="2018-07" db="EMBL/GenBank/DDBJ databases">
        <title>Genetic characterization of Mycoplasma hyopneumoniae, M. hyorhinis and M. flocculare isolates through whole genome sequencing analysis: comparative analysis of sequence types and putative genes involved in virulence.</title>
        <authorList>
            <person name="Fourour S."/>
            <person name="Lucas P."/>
            <person name="Touzain F."/>
            <person name="Tocqueville V."/>
            <person name="Kempf I."/>
            <person name="Marois-Crehan C."/>
        </authorList>
    </citation>
    <scope>NUCLEOTIDE SEQUENCE [LARGE SCALE GENOMIC DNA]</scope>
    <source>
        <strain evidence="10 11">MHR389</strain>
    </source>
</reference>
<comment type="similarity">
    <text evidence="1">Belongs to the class-II aminoacyl-tRNA synthetase family.</text>
</comment>
<evidence type="ECO:0000256" key="6">
    <source>
        <dbReference type="ARBA" id="ARBA00022840"/>
    </source>
</evidence>
<dbReference type="GO" id="GO:0005524">
    <property type="term" value="F:ATP binding"/>
    <property type="evidence" value="ECO:0007669"/>
    <property type="project" value="UniProtKB-KW"/>
</dbReference>
<dbReference type="InterPro" id="IPR002314">
    <property type="entry name" value="aa-tRNA-synt_IIb"/>
</dbReference>
<dbReference type="SUPFAM" id="SSF55681">
    <property type="entry name" value="Class II aaRS and biotin synthetases"/>
    <property type="match status" value="1"/>
</dbReference>
<dbReference type="SUPFAM" id="SSF52954">
    <property type="entry name" value="Class II aaRS ABD-related"/>
    <property type="match status" value="1"/>
</dbReference>
<dbReference type="CDD" id="cd00774">
    <property type="entry name" value="GlyRS-like_core"/>
    <property type="match status" value="1"/>
</dbReference>
<dbReference type="PRINTS" id="PR01043">
    <property type="entry name" value="TRNASYNTHGLY"/>
</dbReference>
<dbReference type="EMBL" id="QQQW01000008">
    <property type="protein sequence ID" value="MXR43697.1"/>
    <property type="molecule type" value="Genomic_DNA"/>
</dbReference>
<dbReference type="Pfam" id="PF03129">
    <property type="entry name" value="HGTP_anticodon"/>
    <property type="match status" value="1"/>
</dbReference>
<keyword evidence="8" id="KW-0030">Aminoacyl-tRNA synthetase</keyword>
<proteinExistence type="inferred from homology"/>
<evidence type="ECO:0000256" key="7">
    <source>
        <dbReference type="ARBA" id="ARBA00022917"/>
    </source>
</evidence>
<dbReference type="GO" id="GO:0006418">
    <property type="term" value="P:tRNA aminoacylation for protein translation"/>
    <property type="evidence" value="ECO:0007669"/>
    <property type="project" value="UniProtKB-ARBA"/>
</dbReference>
<evidence type="ECO:0000313" key="11">
    <source>
        <dbReference type="Proteomes" id="UP001193384"/>
    </source>
</evidence>
<dbReference type="GO" id="GO:0005737">
    <property type="term" value="C:cytoplasm"/>
    <property type="evidence" value="ECO:0007669"/>
    <property type="project" value="UniProtKB-ARBA"/>
</dbReference>
<dbReference type="InterPro" id="IPR002315">
    <property type="entry name" value="tRNA-synt_gly"/>
</dbReference>
<dbReference type="InterPro" id="IPR033731">
    <property type="entry name" value="GlyRS-like_core"/>
</dbReference>
<sequence>MENKIEMQTLINHLKQFGFVFQGSEIYGGLANTWDYGPLGVLLKKNIQDLWWDYFITKIHNNFAIDSKILLNPNVWQVSGHTSNFNDLLIENKVNKKRYRVDHLFEEHFPNLNFNDFSQEKILELLKEKVLKYDNSATRWEEIKQFNLMFETQQGVVEDKKSKIFLRPETAQGIFINFKNIQRSMRLKLPFGIGQIGKSFRNEITPGNFIFRTREFEQMELEIFCHPEQANQIFDDYLNKIQDFLFNELKINKDLVRVRHHKQEELAHYSLATSDIEFLFLFGWGELIGLANRSDFDLKAHSAASGEKLDYLDPFTNQKFFPYIIEPSMGVDRLLLAVLTNFYKEEKLEENEEKRSLLALPYSLSPFKVAILPLVKKLSPKALEIYNLLLKNSISATFDENNSIGKRYRIQDAIGTYFSITVDYQSLEDNTITIRERDSMKQSRIAIDQLLNFLEKAK</sequence>
<evidence type="ECO:0000256" key="1">
    <source>
        <dbReference type="ARBA" id="ARBA00008226"/>
    </source>
</evidence>
<dbReference type="GO" id="GO:0004820">
    <property type="term" value="F:glycine-tRNA ligase activity"/>
    <property type="evidence" value="ECO:0007669"/>
    <property type="project" value="UniProtKB-EC"/>
</dbReference>
<name>A0ABD6IHI6_MESHY</name>
<gene>
    <name evidence="10" type="ORF">DR101_01930</name>
</gene>
<evidence type="ECO:0000259" key="9">
    <source>
        <dbReference type="PROSITE" id="PS50862"/>
    </source>
</evidence>
<dbReference type="InterPro" id="IPR004154">
    <property type="entry name" value="Anticodon-bd"/>
</dbReference>
<dbReference type="Gene3D" id="3.40.50.800">
    <property type="entry name" value="Anticodon-binding domain"/>
    <property type="match status" value="1"/>
</dbReference>
<dbReference type="Pfam" id="PF00587">
    <property type="entry name" value="tRNA-synt_2b"/>
    <property type="match status" value="1"/>
</dbReference>